<dbReference type="RefSeq" id="WP_190408253.1">
    <property type="nucleotide sequence ID" value="NZ_JACJRF010000031.1"/>
</dbReference>
<name>A0ABR8CTU7_9NOST</name>
<organism evidence="1 2">
    <name type="scientific">Anabaena subtropica FACHB-260</name>
    <dbReference type="NCBI Taxonomy" id="2692884"/>
    <lineage>
        <taxon>Bacteria</taxon>
        <taxon>Bacillati</taxon>
        <taxon>Cyanobacteriota</taxon>
        <taxon>Cyanophyceae</taxon>
        <taxon>Nostocales</taxon>
        <taxon>Nostocaceae</taxon>
        <taxon>Anabaena</taxon>
    </lineage>
</organism>
<sequence>MKLFPQLALTTAILTIGFATVGTQITSAAIVNYSFSVDSSTKKGEGFFSFDDSIFSNDSIPETLVQSLYFQFDGDSTVYTEKDDLAYPFFPVVFSTTFLTGKPTVGLSYSFLDKTNLSEPIVYEIVGDNFTILSGSFANTEIDFGGVNYSQIPEPATLGGSLLTFGLGLMLKKKSTSMKKSKI</sequence>
<evidence type="ECO:0000313" key="1">
    <source>
        <dbReference type="EMBL" id="MBD2345824.1"/>
    </source>
</evidence>
<keyword evidence="2" id="KW-1185">Reference proteome</keyword>
<reference evidence="1 2" key="1">
    <citation type="journal article" date="2020" name="ISME J.">
        <title>Comparative genomics reveals insights into cyanobacterial evolution and habitat adaptation.</title>
        <authorList>
            <person name="Chen M.Y."/>
            <person name="Teng W.K."/>
            <person name="Zhao L."/>
            <person name="Hu C.X."/>
            <person name="Zhou Y.K."/>
            <person name="Han B.P."/>
            <person name="Song L.R."/>
            <person name="Shu W.S."/>
        </authorList>
    </citation>
    <scope>NUCLEOTIDE SEQUENCE [LARGE SCALE GENOMIC DNA]</scope>
    <source>
        <strain evidence="1 2">FACHB-260</strain>
    </source>
</reference>
<proteinExistence type="predicted"/>
<dbReference type="InterPro" id="IPR013424">
    <property type="entry name" value="Ice-binding_C"/>
</dbReference>
<evidence type="ECO:0000313" key="2">
    <source>
        <dbReference type="Proteomes" id="UP000607281"/>
    </source>
</evidence>
<comment type="caution">
    <text evidence="1">The sequence shown here is derived from an EMBL/GenBank/DDBJ whole genome shotgun (WGS) entry which is preliminary data.</text>
</comment>
<dbReference type="EMBL" id="JACJRF010000031">
    <property type="protein sequence ID" value="MBD2345824.1"/>
    <property type="molecule type" value="Genomic_DNA"/>
</dbReference>
<gene>
    <name evidence="1" type="ORF">H6G18_16965</name>
</gene>
<accession>A0ABR8CTU7</accession>
<dbReference type="Proteomes" id="UP000607281">
    <property type="component" value="Unassembled WGS sequence"/>
</dbReference>
<protein>
    <submittedName>
        <fullName evidence="1">PEP-CTERM sorting domain-containing protein</fullName>
    </submittedName>
</protein>
<dbReference type="NCBIfam" id="TIGR02595">
    <property type="entry name" value="PEP_CTERM"/>
    <property type="match status" value="1"/>
</dbReference>